<feature type="region of interest" description="Disordered" evidence="1">
    <location>
        <begin position="1"/>
        <end position="53"/>
    </location>
</feature>
<reference evidence="2 3" key="1">
    <citation type="submission" date="2016-11" db="EMBL/GenBank/DDBJ databases">
        <authorList>
            <person name="Jaros S."/>
            <person name="Januszkiewicz K."/>
            <person name="Wedrychowicz H."/>
        </authorList>
    </citation>
    <scope>NUCLEOTIDE SEQUENCE [LARGE SCALE GENOMIC DNA]</scope>
    <source>
        <strain evidence="2 3">DSM 5091</strain>
    </source>
</reference>
<name>A0A1M6IYP5_MALRU</name>
<gene>
    <name evidence="2" type="ORF">SAMN02745165_02295</name>
</gene>
<dbReference type="AlphaFoldDB" id="A0A1M6IYP5"/>
<keyword evidence="3" id="KW-1185">Reference proteome</keyword>
<evidence type="ECO:0000313" key="2">
    <source>
        <dbReference type="EMBL" id="SHJ39543.1"/>
    </source>
</evidence>
<sequence length="245" mass="28144">MLEEVKRVTYRRGDPHREVAPVTPYPRIDPQQDRHEGYPGQQPRKHEQPAPARRRFTAMRELIEKLRSSEDISRVDFNTVNQELLDIGLALAEAELISLLLQLKVPLDSIDDIVRQLQHRSETPNFVSGLDMTSETNMFPVFVEELAEYLMCFESVLVKVGKQNQLLVDEITNHGRYQINHGRIKLDFSRPADESALDWDKLNLVISVKVGAVEVDENGRRAIFYQRPESKGYGLYSDKSLSLSI</sequence>
<accession>A0A1M6IYP5</accession>
<evidence type="ECO:0000313" key="3">
    <source>
        <dbReference type="Proteomes" id="UP000184171"/>
    </source>
</evidence>
<evidence type="ECO:0000256" key="1">
    <source>
        <dbReference type="SAM" id="MobiDB-lite"/>
    </source>
</evidence>
<dbReference type="Proteomes" id="UP000184171">
    <property type="component" value="Unassembled WGS sequence"/>
</dbReference>
<dbReference type="EMBL" id="FQZT01000007">
    <property type="protein sequence ID" value="SHJ39543.1"/>
    <property type="molecule type" value="Genomic_DNA"/>
</dbReference>
<organism evidence="2 3">
    <name type="scientific">Malonomonas rubra DSM 5091</name>
    <dbReference type="NCBI Taxonomy" id="1122189"/>
    <lineage>
        <taxon>Bacteria</taxon>
        <taxon>Pseudomonadati</taxon>
        <taxon>Thermodesulfobacteriota</taxon>
        <taxon>Desulfuromonadia</taxon>
        <taxon>Desulfuromonadales</taxon>
        <taxon>Geopsychrobacteraceae</taxon>
        <taxon>Malonomonas</taxon>
    </lineage>
</organism>
<proteinExistence type="predicted"/>
<dbReference type="OrthoDB" id="5405480at2"/>
<protein>
    <submittedName>
        <fullName evidence="2">Uncharacterized protein</fullName>
    </submittedName>
</protein>
<dbReference type="RefSeq" id="WP_072908866.1">
    <property type="nucleotide sequence ID" value="NZ_FQZT01000007.1"/>
</dbReference>
<feature type="compositionally biased region" description="Basic and acidic residues" evidence="1">
    <location>
        <begin position="1"/>
        <end position="19"/>
    </location>
</feature>